<dbReference type="InterPro" id="IPR045398">
    <property type="entry name" value="DUF6515"/>
</dbReference>
<keyword evidence="1" id="KW-0732">Signal</keyword>
<dbReference type="Proteomes" id="UP000320404">
    <property type="component" value="Unassembled WGS sequence"/>
</dbReference>
<dbReference type="Pfam" id="PF20125">
    <property type="entry name" value="DUF6515"/>
    <property type="match status" value="1"/>
</dbReference>
<feature type="chain" id="PRO_5021802172" evidence="1">
    <location>
        <begin position="27"/>
        <end position="143"/>
    </location>
</feature>
<feature type="signal peptide" evidence="1">
    <location>
        <begin position="1"/>
        <end position="26"/>
    </location>
</feature>
<organism evidence="2 3">
    <name type="scientific">OM182 bacterium</name>
    <dbReference type="NCBI Taxonomy" id="2510334"/>
    <lineage>
        <taxon>Bacteria</taxon>
        <taxon>Pseudomonadati</taxon>
        <taxon>Pseudomonadota</taxon>
        <taxon>Gammaproteobacteria</taxon>
        <taxon>OMG group</taxon>
        <taxon>OM182 clade</taxon>
    </lineage>
</organism>
<comment type="caution">
    <text evidence="2">The sequence shown here is derived from an EMBL/GenBank/DDBJ whole genome shotgun (WGS) entry which is preliminary data.</text>
</comment>
<sequence>MKLFTLTATAATAAMMLSLGISSAEAHPRLWPHSHATRVVVEKQVVVKPAPVRTAVARALVGATFDTIPANRVRVVHAGRTYFVHDGVYHVRNGGRYTVVKPVAGVRITTLPRGYSTVRISGRTHYRFNNVTYRRVNNYYVVV</sequence>
<gene>
    <name evidence="2" type="ORF">EVA69_01090</name>
</gene>
<reference evidence="2 3" key="1">
    <citation type="submission" date="2019-02" db="EMBL/GenBank/DDBJ databases">
        <title>Prokaryotic population dynamics and viral predation in marine succession experiment using metagenomics: the confinement effect.</title>
        <authorList>
            <person name="Haro-Moreno J.M."/>
            <person name="Rodriguez-Valera F."/>
            <person name="Lopez-Perez M."/>
        </authorList>
    </citation>
    <scope>NUCLEOTIDE SEQUENCE [LARGE SCALE GENOMIC DNA]</scope>
    <source>
        <strain evidence="2">MED-G158</strain>
    </source>
</reference>
<proteinExistence type="predicted"/>
<dbReference type="AlphaFoldDB" id="A0A520S6L9"/>
<evidence type="ECO:0000313" key="2">
    <source>
        <dbReference type="EMBL" id="RZO78039.1"/>
    </source>
</evidence>
<accession>A0A520S6L9</accession>
<name>A0A520S6L9_9GAMM</name>
<evidence type="ECO:0000256" key="1">
    <source>
        <dbReference type="SAM" id="SignalP"/>
    </source>
</evidence>
<evidence type="ECO:0000313" key="3">
    <source>
        <dbReference type="Proteomes" id="UP000320404"/>
    </source>
</evidence>
<dbReference type="EMBL" id="SHAH01000007">
    <property type="protein sequence ID" value="RZO78039.1"/>
    <property type="molecule type" value="Genomic_DNA"/>
</dbReference>
<protein>
    <submittedName>
        <fullName evidence="2">Uncharacterized protein</fullName>
    </submittedName>
</protein>